<dbReference type="CDD" id="cd00055">
    <property type="entry name" value="EGF_Lam"/>
    <property type="match status" value="2"/>
</dbReference>
<dbReference type="AlphaFoldDB" id="A0AAV8X4G2"/>
<dbReference type="Gene3D" id="2.10.25.10">
    <property type="entry name" value="Laminin"/>
    <property type="match status" value="2"/>
</dbReference>
<keyword evidence="2" id="KW-0964">Secreted</keyword>
<dbReference type="GO" id="GO:0009888">
    <property type="term" value="P:tissue development"/>
    <property type="evidence" value="ECO:0007669"/>
    <property type="project" value="TreeGrafter"/>
</dbReference>
<dbReference type="EMBL" id="JANEYF010003804">
    <property type="protein sequence ID" value="KAJ8933879.1"/>
    <property type="molecule type" value="Genomic_DNA"/>
</dbReference>
<feature type="disulfide bond" evidence="10">
    <location>
        <begin position="27"/>
        <end position="36"/>
    </location>
</feature>
<dbReference type="PROSITE" id="PS01248">
    <property type="entry name" value="EGF_LAM_1"/>
    <property type="match status" value="1"/>
</dbReference>
<dbReference type="GO" id="GO:0005604">
    <property type="term" value="C:basement membrane"/>
    <property type="evidence" value="ECO:0007669"/>
    <property type="project" value="UniProtKB-SubCell"/>
</dbReference>
<evidence type="ECO:0000256" key="2">
    <source>
        <dbReference type="ARBA" id="ARBA00022525"/>
    </source>
</evidence>
<organism evidence="12 13">
    <name type="scientific">Rhamnusium bicolor</name>
    <dbReference type="NCBI Taxonomy" id="1586634"/>
    <lineage>
        <taxon>Eukaryota</taxon>
        <taxon>Metazoa</taxon>
        <taxon>Ecdysozoa</taxon>
        <taxon>Arthropoda</taxon>
        <taxon>Hexapoda</taxon>
        <taxon>Insecta</taxon>
        <taxon>Pterygota</taxon>
        <taxon>Neoptera</taxon>
        <taxon>Endopterygota</taxon>
        <taxon>Coleoptera</taxon>
        <taxon>Polyphaga</taxon>
        <taxon>Cucujiformia</taxon>
        <taxon>Chrysomeloidea</taxon>
        <taxon>Cerambycidae</taxon>
        <taxon>Lepturinae</taxon>
        <taxon>Rhagiini</taxon>
        <taxon>Rhamnusium</taxon>
    </lineage>
</organism>
<dbReference type="InterPro" id="IPR002049">
    <property type="entry name" value="LE_dom"/>
</dbReference>
<dbReference type="PROSITE" id="PS50027">
    <property type="entry name" value="EGF_LAM_2"/>
    <property type="match status" value="2"/>
</dbReference>
<reference evidence="12" key="1">
    <citation type="journal article" date="2023" name="Insect Mol. Biol.">
        <title>Genome sequencing provides insights into the evolution of gene families encoding plant cell wall-degrading enzymes in longhorned beetles.</title>
        <authorList>
            <person name="Shin N.R."/>
            <person name="Okamura Y."/>
            <person name="Kirsch R."/>
            <person name="Pauchet Y."/>
        </authorList>
    </citation>
    <scope>NUCLEOTIDE SEQUENCE</scope>
    <source>
        <strain evidence="12">RBIC_L_NR</strain>
    </source>
</reference>
<comment type="caution">
    <text evidence="12">The sequence shown here is derived from an EMBL/GenBank/DDBJ whole genome shotgun (WGS) entry which is preliminary data.</text>
</comment>
<dbReference type="GO" id="GO:0009887">
    <property type="term" value="P:animal organ morphogenesis"/>
    <property type="evidence" value="ECO:0007669"/>
    <property type="project" value="TreeGrafter"/>
</dbReference>
<comment type="subcellular location">
    <subcellularLocation>
        <location evidence="1">Secreted</location>
        <location evidence="1">Extracellular space</location>
        <location evidence="1">Extracellular matrix</location>
        <location evidence="1">Basement membrane</location>
    </subcellularLocation>
</comment>
<dbReference type="GO" id="GO:0048731">
    <property type="term" value="P:system development"/>
    <property type="evidence" value="ECO:0007669"/>
    <property type="project" value="UniProtKB-ARBA"/>
</dbReference>
<feature type="domain" description="Laminin EGF-like" evidence="11">
    <location>
        <begin position="52"/>
        <end position="96"/>
    </location>
</feature>
<keyword evidence="9 10" id="KW-0424">Laminin EGF-like domain</keyword>
<evidence type="ECO:0000256" key="4">
    <source>
        <dbReference type="ARBA" id="ARBA00022729"/>
    </source>
</evidence>
<accession>A0AAV8X4G2</accession>
<dbReference type="SMART" id="SM00180">
    <property type="entry name" value="EGF_Lam"/>
    <property type="match status" value="2"/>
</dbReference>
<feature type="disulfide bond" evidence="10">
    <location>
        <begin position="52"/>
        <end position="64"/>
    </location>
</feature>
<evidence type="ECO:0000313" key="12">
    <source>
        <dbReference type="EMBL" id="KAJ8933879.1"/>
    </source>
</evidence>
<evidence type="ECO:0000256" key="1">
    <source>
        <dbReference type="ARBA" id="ARBA00004302"/>
    </source>
</evidence>
<keyword evidence="13" id="KW-1185">Reference proteome</keyword>
<keyword evidence="4" id="KW-0732">Signal</keyword>
<name>A0AAV8X4G2_9CUCU</name>
<protein>
    <recommendedName>
        <fullName evidence="11">Laminin EGF-like domain-containing protein</fullName>
    </recommendedName>
</protein>
<evidence type="ECO:0000256" key="3">
    <source>
        <dbReference type="ARBA" id="ARBA00022530"/>
    </source>
</evidence>
<evidence type="ECO:0000259" key="11">
    <source>
        <dbReference type="PROSITE" id="PS50027"/>
    </source>
</evidence>
<evidence type="ECO:0000256" key="5">
    <source>
        <dbReference type="ARBA" id="ARBA00022737"/>
    </source>
</evidence>
<evidence type="ECO:0000256" key="6">
    <source>
        <dbReference type="ARBA" id="ARBA00022869"/>
    </source>
</evidence>
<dbReference type="PANTHER" id="PTHR10574:SF444">
    <property type="entry name" value="BASEMENT MEMBRANE-SPECIFIC HEPARAN SULFATE PROTEOGLYCAN CORE PROTEIN"/>
    <property type="match status" value="1"/>
</dbReference>
<feature type="domain" description="Laminin EGF-like" evidence="11">
    <location>
        <begin position="6"/>
        <end position="51"/>
    </location>
</feature>
<gene>
    <name evidence="12" type="ORF">NQ314_013732</name>
</gene>
<dbReference type="PANTHER" id="PTHR10574">
    <property type="entry name" value="NETRIN/LAMININ-RELATED"/>
    <property type="match status" value="1"/>
</dbReference>
<dbReference type="SUPFAM" id="SSF57196">
    <property type="entry name" value="EGF/Laminin"/>
    <property type="match status" value="2"/>
</dbReference>
<sequence length="100" mass="10795">MNSPNCNCDTSGTKEGICDKETGQCICKEGYGGERCDTCILGYYGYPDCTPCNCSKVGSHGSTCSTSGKCSCLSNYAGRTCEQCYPGYYSYPDCKRKIGY</sequence>
<feature type="disulfide bond" evidence="10">
    <location>
        <begin position="8"/>
        <end position="25"/>
    </location>
</feature>
<evidence type="ECO:0000313" key="13">
    <source>
        <dbReference type="Proteomes" id="UP001162156"/>
    </source>
</evidence>
<feature type="disulfide bond" evidence="10">
    <location>
        <begin position="72"/>
        <end position="81"/>
    </location>
</feature>
<keyword evidence="7 10" id="KW-1015">Disulfide bond</keyword>
<keyword evidence="8" id="KW-0325">Glycoprotein</keyword>
<feature type="disulfide bond" evidence="10">
    <location>
        <begin position="6"/>
        <end position="18"/>
    </location>
</feature>
<dbReference type="FunFam" id="2.10.25.10:FF:000034">
    <property type="entry name" value="Laminin subunit alpha 3"/>
    <property type="match status" value="2"/>
</dbReference>
<evidence type="ECO:0000256" key="10">
    <source>
        <dbReference type="PROSITE-ProRule" id="PRU00460"/>
    </source>
</evidence>
<keyword evidence="3" id="KW-0272">Extracellular matrix</keyword>
<evidence type="ECO:0000256" key="9">
    <source>
        <dbReference type="ARBA" id="ARBA00023292"/>
    </source>
</evidence>
<dbReference type="Proteomes" id="UP001162156">
    <property type="component" value="Unassembled WGS sequence"/>
</dbReference>
<dbReference type="InterPro" id="IPR050440">
    <property type="entry name" value="Laminin/Netrin_ECM"/>
</dbReference>
<evidence type="ECO:0000256" key="8">
    <source>
        <dbReference type="ARBA" id="ARBA00023180"/>
    </source>
</evidence>
<keyword evidence="6" id="KW-0084">Basement membrane</keyword>
<proteinExistence type="predicted"/>
<dbReference type="Pfam" id="PF00053">
    <property type="entry name" value="EGF_laminin"/>
    <property type="match status" value="2"/>
</dbReference>
<evidence type="ECO:0000256" key="7">
    <source>
        <dbReference type="ARBA" id="ARBA00023157"/>
    </source>
</evidence>
<keyword evidence="5" id="KW-0677">Repeat</keyword>
<comment type="caution">
    <text evidence="10">Lacks conserved residue(s) required for the propagation of feature annotation.</text>
</comment>